<reference evidence="1 2" key="1">
    <citation type="submission" date="2019-02" db="EMBL/GenBank/DDBJ databases">
        <title>Deep-cultivation of Planctomycetes and their phenomic and genomic characterization uncovers novel biology.</title>
        <authorList>
            <person name="Wiegand S."/>
            <person name="Jogler M."/>
            <person name="Boedeker C."/>
            <person name="Pinto D."/>
            <person name="Vollmers J."/>
            <person name="Rivas-Marin E."/>
            <person name="Kohn T."/>
            <person name="Peeters S.H."/>
            <person name="Heuer A."/>
            <person name="Rast P."/>
            <person name="Oberbeckmann S."/>
            <person name="Bunk B."/>
            <person name="Jeske O."/>
            <person name="Meyerdierks A."/>
            <person name="Storesund J.E."/>
            <person name="Kallscheuer N."/>
            <person name="Luecker S."/>
            <person name="Lage O.M."/>
            <person name="Pohl T."/>
            <person name="Merkel B.J."/>
            <person name="Hornburger P."/>
            <person name="Mueller R.-W."/>
            <person name="Bruemmer F."/>
            <person name="Labrenz M."/>
            <person name="Spormann A.M."/>
            <person name="Op Den Camp H."/>
            <person name="Overmann J."/>
            <person name="Amann R."/>
            <person name="Jetten M.S.M."/>
            <person name="Mascher T."/>
            <person name="Medema M.H."/>
            <person name="Devos D.P."/>
            <person name="Kaster A.-K."/>
            <person name="Ovreas L."/>
            <person name="Rohde M."/>
            <person name="Galperin M.Y."/>
            <person name="Jogler C."/>
        </authorList>
    </citation>
    <scope>NUCLEOTIDE SEQUENCE [LARGE SCALE GENOMIC DNA]</scope>
    <source>
        <strain evidence="1 2">Enr8</strain>
    </source>
</reference>
<gene>
    <name evidence="1" type="ORF">Enr8_48300</name>
</gene>
<keyword evidence="2" id="KW-1185">Reference proteome</keyword>
<accession>A0A5C5UW39</accession>
<protein>
    <submittedName>
        <fullName evidence="1">Uncharacterized protein</fullName>
    </submittedName>
</protein>
<name>A0A5C5UW39_9BACT</name>
<dbReference type="EMBL" id="SJPF01000007">
    <property type="protein sequence ID" value="TWT29642.1"/>
    <property type="molecule type" value="Genomic_DNA"/>
</dbReference>
<evidence type="ECO:0000313" key="2">
    <source>
        <dbReference type="Proteomes" id="UP000318878"/>
    </source>
</evidence>
<comment type="caution">
    <text evidence="1">The sequence shown here is derived from an EMBL/GenBank/DDBJ whole genome shotgun (WGS) entry which is preliminary data.</text>
</comment>
<proteinExistence type="predicted"/>
<evidence type="ECO:0000313" key="1">
    <source>
        <dbReference type="EMBL" id="TWT29642.1"/>
    </source>
</evidence>
<dbReference type="Proteomes" id="UP000318878">
    <property type="component" value="Unassembled WGS sequence"/>
</dbReference>
<dbReference type="AlphaFoldDB" id="A0A5C5UW39"/>
<organism evidence="1 2">
    <name type="scientific">Blastopirellula retiformator</name>
    <dbReference type="NCBI Taxonomy" id="2527970"/>
    <lineage>
        <taxon>Bacteria</taxon>
        <taxon>Pseudomonadati</taxon>
        <taxon>Planctomycetota</taxon>
        <taxon>Planctomycetia</taxon>
        <taxon>Pirellulales</taxon>
        <taxon>Pirellulaceae</taxon>
        <taxon>Blastopirellula</taxon>
    </lineage>
</organism>
<sequence>MHAMLVGLLTLIVVAAAIPIATWLAFPLLPSLRPQAEVFSGGTSYPASPLKFDFETLRSPGVGLPRITNVQVVNFDQGGQNDLADRTRS</sequence>
<dbReference type="OrthoDB" id="227135at2"/>